<reference evidence="1" key="1">
    <citation type="submission" date="2013-04" db="EMBL/GenBank/DDBJ databases">
        <authorList>
            <person name="Qu J."/>
            <person name="Murali S.C."/>
            <person name="Bandaranaike D."/>
            <person name="Bellair M."/>
            <person name="Blankenburg K."/>
            <person name="Chao H."/>
            <person name="Dinh H."/>
            <person name="Doddapaneni H."/>
            <person name="Downs B."/>
            <person name="Dugan-Rocha S."/>
            <person name="Elkadiri S."/>
            <person name="Gnanaolivu R.D."/>
            <person name="Hernandez B."/>
            <person name="Javaid M."/>
            <person name="Jayaseelan J.C."/>
            <person name="Lee S."/>
            <person name="Li M."/>
            <person name="Ming W."/>
            <person name="Munidasa M."/>
            <person name="Muniz J."/>
            <person name="Nguyen L."/>
            <person name="Ongeri F."/>
            <person name="Osuji N."/>
            <person name="Pu L.-L."/>
            <person name="Puazo M."/>
            <person name="Qu C."/>
            <person name="Quiroz J."/>
            <person name="Raj R."/>
            <person name="Weissenberger G."/>
            <person name="Xin Y."/>
            <person name="Zou X."/>
            <person name="Han Y."/>
            <person name="Richards S."/>
            <person name="Worley K."/>
            <person name="Muzny D."/>
            <person name="Gibbs R."/>
        </authorList>
    </citation>
    <scope>NUCLEOTIDE SEQUENCE</scope>
    <source>
        <strain evidence="1">Sampled in the wild</strain>
    </source>
</reference>
<evidence type="ECO:0000313" key="1">
    <source>
        <dbReference type="EMBL" id="KAG8238658.1"/>
    </source>
</evidence>
<organism evidence="1 2">
    <name type="scientific">Ladona fulva</name>
    <name type="common">Scarce chaser dragonfly</name>
    <name type="synonym">Libellula fulva</name>
    <dbReference type="NCBI Taxonomy" id="123851"/>
    <lineage>
        <taxon>Eukaryota</taxon>
        <taxon>Metazoa</taxon>
        <taxon>Ecdysozoa</taxon>
        <taxon>Arthropoda</taxon>
        <taxon>Hexapoda</taxon>
        <taxon>Insecta</taxon>
        <taxon>Pterygota</taxon>
        <taxon>Palaeoptera</taxon>
        <taxon>Odonata</taxon>
        <taxon>Epiprocta</taxon>
        <taxon>Anisoptera</taxon>
        <taxon>Libelluloidea</taxon>
        <taxon>Libellulidae</taxon>
        <taxon>Ladona</taxon>
    </lineage>
</organism>
<dbReference type="AlphaFoldDB" id="A0A8K0KQR0"/>
<gene>
    <name evidence="1" type="ORF">J437_LFUL018151</name>
</gene>
<name>A0A8K0KQR0_LADFU</name>
<dbReference type="Proteomes" id="UP000792457">
    <property type="component" value="Unassembled WGS sequence"/>
</dbReference>
<reference evidence="1" key="2">
    <citation type="submission" date="2017-10" db="EMBL/GenBank/DDBJ databases">
        <title>Ladona fulva Genome sequencing and assembly.</title>
        <authorList>
            <person name="Murali S."/>
            <person name="Richards S."/>
            <person name="Bandaranaike D."/>
            <person name="Bellair M."/>
            <person name="Blankenburg K."/>
            <person name="Chao H."/>
            <person name="Dinh H."/>
            <person name="Doddapaneni H."/>
            <person name="Dugan-Rocha S."/>
            <person name="Elkadiri S."/>
            <person name="Gnanaolivu R."/>
            <person name="Hernandez B."/>
            <person name="Skinner E."/>
            <person name="Javaid M."/>
            <person name="Lee S."/>
            <person name="Li M."/>
            <person name="Ming W."/>
            <person name="Munidasa M."/>
            <person name="Muniz J."/>
            <person name="Nguyen L."/>
            <person name="Hughes D."/>
            <person name="Osuji N."/>
            <person name="Pu L.-L."/>
            <person name="Puazo M."/>
            <person name="Qu C."/>
            <person name="Quiroz J."/>
            <person name="Raj R."/>
            <person name="Weissenberger G."/>
            <person name="Xin Y."/>
            <person name="Zou X."/>
            <person name="Han Y."/>
            <person name="Worley K."/>
            <person name="Muzny D."/>
            <person name="Gibbs R."/>
        </authorList>
    </citation>
    <scope>NUCLEOTIDE SEQUENCE</scope>
    <source>
        <strain evidence="1">Sampled in the wild</strain>
    </source>
</reference>
<comment type="caution">
    <text evidence="1">The sequence shown here is derived from an EMBL/GenBank/DDBJ whole genome shotgun (WGS) entry which is preliminary data.</text>
</comment>
<protein>
    <submittedName>
        <fullName evidence="1">Uncharacterized protein</fullName>
    </submittedName>
</protein>
<accession>A0A8K0KQR0</accession>
<evidence type="ECO:0000313" key="2">
    <source>
        <dbReference type="Proteomes" id="UP000792457"/>
    </source>
</evidence>
<dbReference type="EMBL" id="KZ309409">
    <property type="protein sequence ID" value="KAG8238658.1"/>
    <property type="molecule type" value="Genomic_DNA"/>
</dbReference>
<proteinExistence type="predicted"/>
<sequence length="99" mass="11618">MSNQPVKKHRLNEGKNIRPFQEWWTTKFGMTKSETVSCRDSSVKLHYKTVHKWLCDKNDNEQKEYISSIITQHGKPFSDVDYIKEALIKSAPFLFDGLL</sequence>
<keyword evidence="2" id="KW-1185">Reference proteome</keyword>